<reference evidence="4 5" key="1">
    <citation type="submission" date="2016-01" db="EMBL/GenBank/DDBJ databases">
        <title>The new phylogeny of the genus Mycobacterium.</title>
        <authorList>
            <person name="Tarcisio F."/>
            <person name="Conor M."/>
            <person name="Antonella G."/>
            <person name="Elisabetta G."/>
            <person name="Giulia F.S."/>
            <person name="Sara T."/>
            <person name="Anna F."/>
            <person name="Clotilde B."/>
            <person name="Roberto B."/>
            <person name="Veronica D.S."/>
            <person name="Fabio R."/>
            <person name="Monica P."/>
            <person name="Olivier J."/>
            <person name="Enrico T."/>
            <person name="Nicola S."/>
        </authorList>
    </citation>
    <scope>NUCLEOTIDE SEQUENCE [LARGE SCALE GENOMIC DNA]</scope>
    <source>
        <strain evidence="4 5">DSM 45541</strain>
    </source>
</reference>
<dbReference type="EMBL" id="JAPQYE010000001">
    <property type="protein sequence ID" value="MCZ0726926.1"/>
    <property type="molecule type" value="Genomic_DNA"/>
</dbReference>
<evidence type="ECO:0000313" key="6">
    <source>
        <dbReference type="Proteomes" id="UP001084650"/>
    </source>
</evidence>
<accession>A0A1X1WCQ1</accession>
<dbReference type="RefSeq" id="WP_110808717.1">
    <property type="nucleotide sequence ID" value="NZ_JAPQYE010000001.1"/>
</dbReference>
<proteinExistence type="predicted"/>
<feature type="transmembrane region" description="Helical" evidence="2">
    <location>
        <begin position="63"/>
        <end position="86"/>
    </location>
</feature>
<organism evidence="4 5">
    <name type="scientific">Mycolicibacterium iranicum</name>
    <name type="common">Mycobacterium iranicum</name>
    <dbReference type="NCBI Taxonomy" id="912594"/>
    <lineage>
        <taxon>Bacteria</taxon>
        <taxon>Bacillati</taxon>
        <taxon>Actinomycetota</taxon>
        <taxon>Actinomycetes</taxon>
        <taxon>Mycobacteriales</taxon>
        <taxon>Mycobacteriaceae</taxon>
        <taxon>Mycolicibacterium</taxon>
    </lineage>
</organism>
<gene>
    <name evidence="4" type="ORF">AWC12_22930</name>
    <name evidence="3" type="ORF">OY187_02615</name>
</gene>
<evidence type="ECO:0000313" key="5">
    <source>
        <dbReference type="Proteomes" id="UP000193622"/>
    </source>
</evidence>
<feature type="compositionally biased region" description="Basic and acidic residues" evidence="1">
    <location>
        <begin position="186"/>
        <end position="202"/>
    </location>
</feature>
<dbReference type="EMBL" id="LQPC01000047">
    <property type="protein sequence ID" value="ORV84318.1"/>
    <property type="molecule type" value="Genomic_DNA"/>
</dbReference>
<keyword evidence="6" id="KW-1185">Reference proteome</keyword>
<feature type="compositionally biased region" description="Basic and acidic residues" evidence="1">
    <location>
        <begin position="164"/>
        <end position="177"/>
    </location>
</feature>
<evidence type="ECO:0000256" key="1">
    <source>
        <dbReference type="SAM" id="MobiDB-lite"/>
    </source>
</evidence>
<name>A0A1X1WCQ1_MYCIR</name>
<evidence type="ECO:0000313" key="4">
    <source>
        <dbReference type="EMBL" id="ORV84318.1"/>
    </source>
</evidence>
<feature type="region of interest" description="Disordered" evidence="1">
    <location>
        <begin position="164"/>
        <end position="255"/>
    </location>
</feature>
<feature type="transmembrane region" description="Helical" evidence="2">
    <location>
        <begin position="139"/>
        <end position="160"/>
    </location>
</feature>
<keyword evidence="2" id="KW-0472">Membrane</keyword>
<dbReference type="AlphaFoldDB" id="A0A1X1WCQ1"/>
<dbReference type="Proteomes" id="UP001084650">
    <property type="component" value="Unassembled WGS sequence"/>
</dbReference>
<dbReference type="Proteomes" id="UP000193622">
    <property type="component" value="Unassembled WGS sequence"/>
</dbReference>
<evidence type="ECO:0000256" key="2">
    <source>
        <dbReference type="SAM" id="Phobius"/>
    </source>
</evidence>
<comment type="caution">
    <text evidence="4">The sequence shown here is derived from an EMBL/GenBank/DDBJ whole genome shotgun (WGS) entry which is preliminary data.</text>
</comment>
<protein>
    <submittedName>
        <fullName evidence="4">Uncharacterized protein</fullName>
    </submittedName>
</protein>
<feature type="transmembrane region" description="Helical" evidence="2">
    <location>
        <begin position="40"/>
        <end position="57"/>
    </location>
</feature>
<feature type="compositionally biased region" description="Pro residues" evidence="1">
    <location>
        <begin position="207"/>
        <end position="243"/>
    </location>
</feature>
<evidence type="ECO:0000313" key="3">
    <source>
        <dbReference type="EMBL" id="MCZ0726926.1"/>
    </source>
</evidence>
<reference evidence="3" key="2">
    <citation type="submission" date="2022-12" db="EMBL/GenBank/DDBJ databases">
        <title>Whole genome sequence of Mycolicibacterium iranicum strain SBH312.</title>
        <authorList>
            <person name="Jani J."/>
            <person name="Arifin Mustapha Z."/>
            <person name="Ahmed K."/>
            <person name="Kai Ling C."/>
        </authorList>
    </citation>
    <scope>NUCLEOTIDE SEQUENCE</scope>
    <source>
        <strain evidence="3">SBH312</strain>
    </source>
</reference>
<keyword evidence="2" id="KW-1133">Transmembrane helix</keyword>
<keyword evidence="2" id="KW-0812">Transmembrane</keyword>
<feature type="transmembrane region" description="Helical" evidence="2">
    <location>
        <begin position="13"/>
        <end position="33"/>
    </location>
</feature>
<feature type="transmembrane region" description="Helical" evidence="2">
    <location>
        <begin position="107"/>
        <end position="127"/>
    </location>
</feature>
<sequence length="255" mass="25806">MASQTVKRTDSRLAARLAALASLGASVIHFAVVPAHWQEWAPAGLFFLAIALFQLVWSRVVLVHTTTLVLAAGILVNVGAIVLWALSRTAGAPIGPHAGQTEIVAGADLCALLLQIYVVMGAGWVWYRGLRGEPVSAFASAAILLGAVGVVALASTVGAASGLRHGDHGHGHGDHGTTGHGPAAEPGHHASTGEHADDHYGHAPEPVTSPPAARPVDAPAPAPGGVPAGPTPAPISEPLPPAAPLSGHEDHDHAH</sequence>